<proteinExistence type="predicted"/>
<evidence type="ECO:0000313" key="1">
    <source>
        <dbReference type="Proteomes" id="UP000887566"/>
    </source>
</evidence>
<dbReference type="PANTHER" id="PTHR46465">
    <property type="entry name" value="LATERAL SIGNALING TARGET PROTEIN 2 HOMOLOG"/>
    <property type="match status" value="1"/>
</dbReference>
<protein>
    <submittedName>
        <fullName evidence="2">Uncharacterized protein</fullName>
    </submittedName>
</protein>
<dbReference type="PANTHER" id="PTHR46465:SF2">
    <property type="entry name" value="LATERAL SIGNALING TARGET PROTEIN 2 HOMOLOG"/>
    <property type="match status" value="1"/>
</dbReference>
<sequence>RNPGAYPDKIKTSLRVFDHLFAEFELNYVSAMVPVKSAKEYDAQLDVAVLFSESLERAIKAGYVTREQIEDCDPTVMITVPRLAIVCGLLIYPLGALNVDRPPDQLSEMFRPFQTLLGKIRSCNKPGPAAILDLKLQ</sequence>
<keyword evidence="1" id="KW-1185">Reference proteome</keyword>
<organism evidence="1 2">
    <name type="scientific">Plectus sambesii</name>
    <dbReference type="NCBI Taxonomy" id="2011161"/>
    <lineage>
        <taxon>Eukaryota</taxon>
        <taxon>Metazoa</taxon>
        <taxon>Ecdysozoa</taxon>
        <taxon>Nematoda</taxon>
        <taxon>Chromadorea</taxon>
        <taxon>Plectida</taxon>
        <taxon>Plectina</taxon>
        <taxon>Plectoidea</taxon>
        <taxon>Plectidae</taxon>
        <taxon>Plectus</taxon>
    </lineage>
</organism>
<dbReference type="Proteomes" id="UP000887566">
    <property type="component" value="Unplaced"/>
</dbReference>
<dbReference type="WBParaSite" id="PSAMB.scaffold15729size1499.g36636.t1">
    <property type="protein sequence ID" value="PSAMB.scaffold15729size1499.g36636.t1"/>
    <property type="gene ID" value="PSAMB.scaffold15729size1499.g36636"/>
</dbReference>
<dbReference type="InterPro" id="IPR051118">
    <property type="entry name" value="LST-2"/>
</dbReference>
<dbReference type="GO" id="GO:0031901">
    <property type="term" value="C:early endosome membrane"/>
    <property type="evidence" value="ECO:0007669"/>
    <property type="project" value="TreeGrafter"/>
</dbReference>
<evidence type="ECO:0000313" key="2">
    <source>
        <dbReference type="WBParaSite" id="PSAMB.scaffold15729size1499.g36636.t1"/>
    </source>
</evidence>
<name>A0A914V6J6_9BILA</name>
<dbReference type="AlphaFoldDB" id="A0A914V6J6"/>
<reference evidence="2" key="1">
    <citation type="submission" date="2022-11" db="UniProtKB">
        <authorList>
            <consortium name="WormBaseParasite"/>
        </authorList>
    </citation>
    <scope>IDENTIFICATION</scope>
</reference>
<accession>A0A914V6J6</accession>